<dbReference type="InterPro" id="IPR050166">
    <property type="entry name" value="ABC_transporter_ATP-bind"/>
</dbReference>
<keyword evidence="3 5" id="KW-0067">ATP-binding</keyword>
<dbReference type="STRING" id="1963862.B4O97_10060"/>
<reference evidence="5 6" key="1">
    <citation type="submission" date="2017-03" db="EMBL/GenBank/DDBJ databases">
        <title>Draft Genome sequence of Marispirochaeta sp. strain JC444.</title>
        <authorList>
            <person name="Shivani Y."/>
            <person name="Subhash Y."/>
            <person name="Sasikala C."/>
            <person name="Ramana C."/>
        </authorList>
    </citation>
    <scope>NUCLEOTIDE SEQUENCE [LARGE SCALE GENOMIC DNA]</scope>
    <source>
        <strain evidence="5 6">JC444</strain>
    </source>
</reference>
<name>A0A1Y1RXG2_9SPIO</name>
<dbReference type="Pfam" id="PF00005">
    <property type="entry name" value="ABC_tran"/>
    <property type="match status" value="1"/>
</dbReference>
<dbReference type="GO" id="GO:0016887">
    <property type="term" value="F:ATP hydrolysis activity"/>
    <property type="evidence" value="ECO:0007669"/>
    <property type="project" value="InterPro"/>
</dbReference>
<dbReference type="EMBL" id="MWQY01000010">
    <property type="protein sequence ID" value="ORC35072.1"/>
    <property type="molecule type" value="Genomic_DNA"/>
</dbReference>
<keyword evidence="1" id="KW-0813">Transport</keyword>
<protein>
    <submittedName>
        <fullName evidence="5">Nitrate ABC transporter ATP-binding protein</fullName>
    </submittedName>
</protein>
<evidence type="ECO:0000256" key="1">
    <source>
        <dbReference type="ARBA" id="ARBA00022448"/>
    </source>
</evidence>
<proteinExistence type="predicted"/>
<dbReference type="SMART" id="SM00382">
    <property type="entry name" value="AAA"/>
    <property type="match status" value="1"/>
</dbReference>
<dbReference type="InterPro" id="IPR027417">
    <property type="entry name" value="P-loop_NTPase"/>
</dbReference>
<dbReference type="PANTHER" id="PTHR42788">
    <property type="entry name" value="TAURINE IMPORT ATP-BINDING PROTEIN-RELATED"/>
    <property type="match status" value="1"/>
</dbReference>
<sequence length="263" mass="29132">MNSSPVKHQSSLGTESIIRLSEVVKGFAGLDVIDGISLSLKRGEVLALLGPSGCGKSTLMHLVAGLDHPDSGEIVIGGELVNGETGRVGYMHQKDLLLPWKRVMANVTIPLRLKGMSKAEAERIAAPLFGPFGLEGFEEYYPSQLSGGMRQRAALMRTYLYRRDIMLLDEPFGALDAITRERLQDWLSGLISALNTTVLMVTHDIDEAILIADRVMVMSEKPSRILEEEEIPLPRPRSREMVMEDDFLRVKRRIYSILRSGGA</sequence>
<dbReference type="InterPro" id="IPR003593">
    <property type="entry name" value="AAA+_ATPase"/>
</dbReference>
<dbReference type="OrthoDB" id="9801958at2"/>
<dbReference type="InterPro" id="IPR003439">
    <property type="entry name" value="ABC_transporter-like_ATP-bd"/>
</dbReference>
<feature type="domain" description="ABC transporter" evidence="4">
    <location>
        <begin position="18"/>
        <end position="245"/>
    </location>
</feature>
<evidence type="ECO:0000256" key="2">
    <source>
        <dbReference type="ARBA" id="ARBA00022741"/>
    </source>
</evidence>
<evidence type="ECO:0000313" key="5">
    <source>
        <dbReference type="EMBL" id="ORC35072.1"/>
    </source>
</evidence>
<dbReference type="SUPFAM" id="SSF52540">
    <property type="entry name" value="P-loop containing nucleoside triphosphate hydrolases"/>
    <property type="match status" value="1"/>
</dbReference>
<comment type="caution">
    <text evidence="5">The sequence shown here is derived from an EMBL/GenBank/DDBJ whole genome shotgun (WGS) entry which is preliminary data.</text>
</comment>
<dbReference type="CDD" id="cd03293">
    <property type="entry name" value="ABC_NrtD_SsuB_transporters"/>
    <property type="match status" value="1"/>
</dbReference>
<keyword evidence="2" id="KW-0547">Nucleotide-binding</keyword>
<evidence type="ECO:0000259" key="4">
    <source>
        <dbReference type="PROSITE" id="PS50893"/>
    </source>
</evidence>
<organism evidence="5 6">
    <name type="scientific">Marispirochaeta aestuarii</name>
    <dbReference type="NCBI Taxonomy" id="1963862"/>
    <lineage>
        <taxon>Bacteria</taxon>
        <taxon>Pseudomonadati</taxon>
        <taxon>Spirochaetota</taxon>
        <taxon>Spirochaetia</taxon>
        <taxon>Spirochaetales</taxon>
        <taxon>Spirochaetaceae</taxon>
        <taxon>Marispirochaeta</taxon>
    </lineage>
</organism>
<accession>A0A1Y1RXG2</accession>
<dbReference type="PROSITE" id="PS50893">
    <property type="entry name" value="ABC_TRANSPORTER_2"/>
    <property type="match status" value="1"/>
</dbReference>
<dbReference type="AlphaFoldDB" id="A0A1Y1RXG2"/>
<dbReference type="PANTHER" id="PTHR42788:SF2">
    <property type="entry name" value="ABC TRANSPORTER ATP-BINDING PROTEIN"/>
    <property type="match status" value="1"/>
</dbReference>
<dbReference type="RefSeq" id="WP_083050527.1">
    <property type="nucleotide sequence ID" value="NZ_CAXXQO010000003.1"/>
</dbReference>
<gene>
    <name evidence="5" type="ORF">B4O97_10060</name>
</gene>
<evidence type="ECO:0000313" key="6">
    <source>
        <dbReference type="Proteomes" id="UP000192343"/>
    </source>
</evidence>
<keyword evidence="6" id="KW-1185">Reference proteome</keyword>
<dbReference type="Gene3D" id="3.40.50.300">
    <property type="entry name" value="P-loop containing nucleotide triphosphate hydrolases"/>
    <property type="match status" value="1"/>
</dbReference>
<dbReference type="GO" id="GO:0005524">
    <property type="term" value="F:ATP binding"/>
    <property type="evidence" value="ECO:0007669"/>
    <property type="project" value="UniProtKB-KW"/>
</dbReference>
<evidence type="ECO:0000256" key="3">
    <source>
        <dbReference type="ARBA" id="ARBA00022840"/>
    </source>
</evidence>
<dbReference type="Proteomes" id="UP000192343">
    <property type="component" value="Unassembled WGS sequence"/>
</dbReference>